<proteinExistence type="predicted"/>
<feature type="transmembrane region" description="Helical" evidence="1">
    <location>
        <begin position="86"/>
        <end position="105"/>
    </location>
</feature>
<accession>A0A0S4IQ04</accession>
<dbReference type="OrthoDB" id="278034at2759"/>
<reference evidence="3" key="1">
    <citation type="submission" date="2015-09" db="EMBL/GenBank/DDBJ databases">
        <authorList>
            <consortium name="Pathogen Informatics"/>
        </authorList>
    </citation>
    <scope>NUCLEOTIDE SEQUENCE [LARGE SCALE GENOMIC DNA]</scope>
    <source>
        <strain evidence="3">Lake Konstanz</strain>
    </source>
</reference>
<feature type="transmembrane region" description="Helical" evidence="1">
    <location>
        <begin position="22"/>
        <end position="45"/>
    </location>
</feature>
<dbReference type="EMBL" id="CYKH01000119">
    <property type="protein sequence ID" value="CUE72167.1"/>
    <property type="molecule type" value="Genomic_DNA"/>
</dbReference>
<evidence type="ECO:0000256" key="1">
    <source>
        <dbReference type="SAM" id="Phobius"/>
    </source>
</evidence>
<feature type="transmembrane region" description="Helical" evidence="1">
    <location>
        <begin position="57"/>
        <end position="79"/>
    </location>
</feature>
<organism evidence="2 3">
    <name type="scientific">Bodo saltans</name>
    <name type="common">Flagellated protozoan</name>
    <dbReference type="NCBI Taxonomy" id="75058"/>
    <lineage>
        <taxon>Eukaryota</taxon>
        <taxon>Discoba</taxon>
        <taxon>Euglenozoa</taxon>
        <taxon>Kinetoplastea</taxon>
        <taxon>Metakinetoplastina</taxon>
        <taxon>Eubodonida</taxon>
        <taxon>Bodonidae</taxon>
        <taxon>Bodo</taxon>
    </lineage>
</organism>
<feature type="transmembrane region" description="Helical" evidence="1">
    <location>
        <begin position="165"/>
        <end position="184"/>
    </location>
</feature>
<dbReference type="AlphaFoldDB" id="A0A0S4IQ04"/>
<keyword evidence="1 2" id="KW-0812">Transmembrane</keyword>
<protein>
    <submittedName>
        <fullName evidence="2">Transmembrane protein, putative</fullName>
    </submittedName>
</protein>
<name>A0A0S4IQ04_BODSA</name>
<keyword evidence="1" id="KW-0472">Membrane</keyword>
<evidence type="ECO:0000313" key="3">
    <source>
        <dbReference type="Proteomes" id="UP000051952"/>
    </source>
</evidence>
<dbReference type="VEuPathDB" id="TriTrypDB:BSAL_53975"/>
<keyword evidence="1" id="KW-1133">Transmembrane helix</keyword>
<keyword evidence="3" id="KW-1185">Reference proteome</keyword>
<dbReference type="OMA" id="VNMFLYV"/>
<gene>
    <name evidence="2" type="ORF">BSAL_53975</name>
</gene>
<evidence type="ECO:0000313" key="2">
    <source>
        <dbReference type="EMBL" id="CUE72167.1"/>
    </source>
</evidence>
<dbReference type="Proteomes" id="UP000051952">
    <property type="component" value="Unassembled WGS sequence"/>
</dbReference>
<sequence length="209" mass="22514">MTGATLDLDDVREKVGGFCSKFFSIIIAVLLDIITLIYTIGAGHLVRVTDSFTSIGFAHFLGIVSAIASAALYTLLHFVPKRAYRLLYLITFVNVLSLFLVSHSMGLTAPTVDDCDDLGAFSNATAILANQTSSIGDITWVILHGGNATAAVGRLGQSLGDCTTFALTFATALLIIILQLVALFDTQRMLLTRVRSKTYGERFVEMGIK</sequence>